<organism evidence="6 7">
    <name type="scientific">candidate division LCP-89 bacterium B3_LCP</name>
    <dbReference type="NCBI Taxonomy" id="2012998"/>
    <lineage>
        <taxon>Bacteria</taxon>
        <taxon>Pseudomonadati</taxon>
        <taxon>Bacteria division LCP-89</taxon>
    </lineage>
</organism>
<dbReference type="Pfam" id="PF22722">
    <property type="entry name" value="NA-iREase1"/>
    <property type="match status" value="1"/>
</dbReference>
<dbReference type="GO" id="GO:0008170">
    <property type="term" value="F:N-methyltransferase activity"/>
    <property type="evidence" value="ECO:0007669"/>
    <property type="project" value="InterPro"/>
</dbReference>
<dbReference type="AlphaFoldDB" id="A0A532V5M0"/>
<evidence type="ECO:0000256" key="1">
    <source>
        <dbReference type="ARBA" id="ARBA00006594"/>
    </source>
</evidence>
<dbReference type="PRINTS" id="PR00508">
    <property type="entry name" value="S21N4MTFRASE"/>
</dbReference>
<evidence type="ECO:0000313" key="6">
    <source>
        <dbReference type="EMBL" id="TKJ42267.1"/>
    </source>
</evidence>
<dbReference type="PANTHER" id="PTHR13370">
    <property type="entry name" value="RNA METHYLASE-RELATED"/>
    <property type="match status" value="1"/>
</dbReference>
<dbReference type="InterPro" id="IPR002052">
    <property type="entry name" value="DNA_methylase_N6_adenine_CS"/>
</dbReference>
<dbReference type="EMBL" id="NJBN01000001">
    <property type="protein sequence ID" value="TKJ42267.1"/>
    <property type="molecule type" value="Genomic_DNA"/>
</dbReference>
<gene>
    <name evidence="6" type="ORF">CEE37_00895</name>
</gene>
<evidence type="ECO:0000313" key="7">
    <source>
        <dbReference type="Proteomes" id="UP000319619"/>
    </source>
</evidence>
<proteinExistence type="inferred from homology"/>
<evidence type="ECO:0000259" key="4">
    <source>
        <dbReference type="Pfam" id="PF01555"/>
    </source>
</evidence>
<evidence type="ECO:0000256" key="2">
    <source>
        <dbReference type="ARBA" id="ARBA00022603"/>
    </source>
</evidence>
<dbReference type="Pfam" id="PF01555">
    <property type="entry name" value="N6_N4_Mtase"/>
    <property type="match status" value="1"/>
</dbReference>
<dbReference type="InterPro" id="IPR054557">
    <property type="entry name" value="NA-iREase1_dom"/>
</dbReference>
<sequence>MNSLYYGDNLDILRKHVKDESVDLIYLDPPFNSKRAYNVIFQDKTGLDSAAQIQAFEDSWTWTEETQKAFDEIMSGAYPAQLQNMMQAFREFMGINNLMAYLTMMAIRLVELHRVLKKTGSIYLHCDPTASHYLKILMDQIFGITLFNNEIIWKRSTAHSDFIQGAKHFGRLHDILLYYTKTDKYKWNQLYQPYDQTYIEKIYKYVDKDTGKRYTLDNIAGPGGAAKGNPKYEIMGISRYWRFSKEKMQHLISEGRIVQQKPGNVPRYKRYLDEMPGNSLQDIWMDINPISSFAKERLGYPTQKPITLLERIIQTSSNEGDVVLDPFCGCGTAIAAAEKLNRNWIGIDVTHLAIALIKKRMADHFPDSKFEVIGEPKSVYDAEQLFKQSPFQFEAWAVSLLSGQPYKSKGGGDKGVDGLLFFKDGKSNYQKIIISVKGGAYQPKDVRELKAVLERDKAPMGIIIALKPPTKGMLSEAAAMGKWKIPGVDLEFPVMQIVTIKELFEGKKPDLPQWHETLKRANREIREKEKTLKLL</sequence>
<dbReference type="GO" id="GO:0003677">
    <property type="term" value="F:DNA binding"/>
    <property type="evidence" value="ECO:0007669"/>
    <property type="project" value="InterPro"/>
</dbReference>
<keyword evidence="3 6" id="KW-0808">Transferase</keyword>
<dbReference type="GO" id="GO:0032259">
    <property type="term" value="P:methylation"/>
    <property type="evidence" value="ECO:0007669"/>
    <property type="project" value="UniProtKB-KW"/>
</dbReference>
<feature type="domain" description="DNA methylase N-4/N-6" evidence="4">
    <location>
        <begin position="22"/>
        <end position="358"/>
    </location>
</feature>
<feature type="domain" description="NACHT-associated inactive Restriction Endonuclease 1 sensor" evidence="5">
    <location>
        <begin position="407"/>
        <end position="483"/>
    </location>
</feature>
<comment type="similarity">
    <text evidence="1">Belongs to the N(4)/N(6)-methyltransferase family.</text>
</comment>
<reference evidence="6 7" key="1">
    <citation type="submission" date="2017-06" db="EMBL/GenBank/DDBJ databases">
        <title>Novel microbial phyla capable of carbon fixation and sulfur reduction in deep-sea sediments.</title>
        <authorList>
            <person name="Huang J."/>
            <person name="Baker B."/>
            <person name="Wang Y."/>
        </authorList>
    </citation>
    <scope>NUCLEOTIDE SEQUENCE [LARGE SCALE GENOMIC DNA]</scope>
    <source>
        <strain evidence="6">B3_LCP</strain>
    </source>
</reference>
<comment type="caution">
    <text evidence="6">The sequence shown here is derived from an EMBL/GenBank/DDBJ whole genome shotgun (WGS) entry which is preliminary data.</text>
</comment>
<dbReference type="Gene3D" id="3.40.50.150">
    <property type="entry name" value="Vaccinia Virus protein VP39"/>
    <property type="match status" value="1"/>
</dbReference>
<dbReference type="GO" id="GO:0005737">
    <property type="term" value="C:cytoplasm"/>
    <property type="evidence" value="ECO:0007669"/>
    <property type="project" value="TreeGrafter"/>
</dbReference>
<evidence type="ECO:0000256" key="3">
    <source>
        <dbReference type="ARBA" id="ARBA00022679"/>
    </source>
</evidence>
<evidence type="ECO:0000259" key="5">
    <source>
        <dbReference type="Pfam" id="PF22722"/>
    </source>
</evidence>
<dbReference type="SUPFAM" id="SSF53335">
    <property type="entry name" value="S-adenosyl-L-methionine-dependent methyltransferases"/>
    <property type="match status" value="1"/>
</dbReference>
<keyword evidence="2 6" id="KW-0489">Methyltransferase</keyword>
<name>A0A532V5M0_UNCL8</name>
<accession>A0A532V5M0</accession>
<dbReference type="InterPro" id="IPR001091">
    <property type="entry name" value="RM_Methyltransferase"/>
</dbReference>
<dbReference type="Proteomes" id="UP000319619">
    <property type="component" value="Unassembled WGS sequence"/>
</dbReference>
<dbReference type="InterPro" id="IPR002941">
    <property type="entry name" value="DNA_methylase_N4/N6"/>
</dbReference>
<dbReference type="InterPro" id="IPR029063">
    <property type="entry name" value="SAM-dependent_MTases_sf"/>
</dbReference>
<protein>
    <submittedName>
        <fullName evidence="6">Site-specific DNA-methyltransferase</fullName>
    </submittedName>
</protein>
<dbReference type="PANTHER" id="PTHR13370:SF3">
    <property type="entry name" value="TRNA (GUANINE(10)-N2)-METHYLTRANSFERASE HOMOLOG"/>
    <property type="match status" value="1"/>
</dbReference>
<dbReference type="PROSITE" id="PS00092">
    <property type="entry name" value="N6_MTASE"/>
    <property type="match status" value="1"/>
</dbReference>